<accession>A0A9D1DG01</accession>
<feature type="region of interest" description="Disordered" evidence="1">
    <location>
        <begin position="1"/>
        <end position="22"/>
    </location>
</feature>
<reference evidence="2" key="1">
    <citation type="submission" date="2020-10" db="EMBL/GenBank/DDBJ databases">
        <authorList>
            <person name="Gilroy R."/>
        </authorList>
    </citation>
    <scope>NUCLEOTIDE SEQUENCE</scope>
    <source>
        <strain evidence="2">ChiSxjej1B13-7958</strain>
    </source>
</reference>
<dbReference type="EMBL" id="DVGZ01000109">
    <property type="protein sequence ID" value="HIR47954.1"/>
    <property type="molecule type" value="Genomic_DNA"/>
</dbReference>
<evidence type="ECO:0000313" key="3">
    <source>
        <dbReference type="Proteomes" id="UP000824242"/>
    </source>
</evidence>
<evidence type="ECO:0000313" key="2">
    <source>
        <dbReference type="EMBL" id="HIR47954.1"/>
    </source>
</evidence>
<gene>
    <name evidence="2" type="ORF">IAB89_09945</name>
</gene>
<reference evidence="2" key="2">
    <citation type="journal article" date="2021" name="PeerJ">
        <title>Extensive microbial diversity within the chicken gut microbiome revealed by metagenomics and culture.</title>
        <authorList>
            <person name="Gilroy R."/>
            <person name="Ravi A."/>
            <person name="Getino M."/>
            <person name="Pursley I."/>
            <person name="Horton D.L."/>
            <person name="Alikhan N.F."/>
            <person name="Baker D."/>
            <person name="Gharbi K."/>
            <person name="Hall N."/>
            <person name="Watson M."/>
            <person name="Adriaenssens E.M."/>
            <person name="Foster-Nyarko E."/>
            <person name="Jarju S."/>
            <person name="Secka A."/>
            <person name="Antonio M."/>
            <person name="Oren A."/>
            <person name="Chaudhuri R.R."/>
            <person name="La Ragione R."/>
            <person name="Hildebrand F."/>
            <person name="Pallen M.J."/>
        </authorList>
    </citation>
    <scope>NUCLEOTIDE SEQUENCE</scope>
    <source>
        <strain evidence="2">ChiSxjej1B13-7958</strain>
    </source>
</reference>
<feature type="region of interest" description="Disordered" evidence="1">
    <location>
        <begin position="42"/>
        <end position="63"/>
    </location>
</feature>
<dbReference type="AlphaFoldDB" id="A0A9D1DG01"/>
<dbReference type="Proteomes" id="UP000824242">
    <property type="component" value="Unassembled WGS sequence"/>
</dbReference>
<organism evidence="2 3">
    <name type="scientific">Candidatus Caccousia avicola</name>
    <dbReference type="NCBI Taxonomy" id="2840721"/>
    <lineage>
        <taxon>Bacteria</taxon>
        <taxon>Bacillati</taxon>
        <taxon>Bacillota</taxon>
        <taxon>Clostridia</taxon>
        <taxon>Eubacteriales</taxon>
        <taxon>Oscillospiraceae</taxon>
        <taxon>Oscillospiraceae incertae sedis</taxon>
        <taxon>Candidatus Caccousia</taxon>
    </lineage>
</organism>
<comment type="caution">
    <text evidence="2">The sequence shown here is derived from an EMBL/GenBank/DDBJ whole genome shotgun (WGS) entry which is preliminary data.</text>
</comment>
<proteinExistence type="predicted"/>
<protein>
    <submittedName>
        <fullName evidence="2">Uncharacterized protein</fullName>
    </submittedName>
</protein>
<feature type="compositionally biased region" description="Basic and acidic residues" evidence="1">
    <location>
        <begin position="1"/>
        <end position="13"/>
    </location>
</feature>
<sequence>MEMKVYHCTDPKENPVPGWLRGAAPAEPQQEKTLVERFKENPDSFFPEFVQQGSSTPKRRGRP</sequence>
<evidence type="ECO:0000256" key="1">
    <source>
        <dbReference type="SAM" id="MobiDB-lite"/>
    </source>
</evidence>
<name>A0A9D1DG01_9FIRM</name>